<reference evidence="1" key="1">
    <citation type="journal article" date="2007" name="J. Bacteriol.">
        <title>Comparative genome analysis of four magnetotactic bacteria reveals a complex set of group-specific genes implicated in magnetosome biomineralization and function.</title>
        <authorList>
            <person name="Richter M."/>
            <person name="Kube M."/>
            <person name="Bazylinski D.A."/>
            <person name="Lombardot T."/>
            <person name="Gloeckner F.O."/>
            <person name="Reinhardt R."/>
            <person name="Schueler D."/>
        </authorList>
    </citation>
    <scope>NUCLEOTIDE SEQUENCE</scope>
    <source>
        <strain evidence="1">MSR-1</strain>
    </source>
</reference>
<organism evidence="1">
    <name type="scientific">Magnetospirillum gryphiswaldense</name>
    <dbReference type="NCBI Taxonomy" id="55518"/>
    <lineage>
        <taxon>Bacteria</taxon>
        <taxon>Pseudomonadati</taxon>
        <taxon>Pseudomonadota</taxon>
        <taxon>Alphaproteobacteria</taxon>
        <taxon>Rhodospirillales</taxon>
        <taxon>Rhodospirillaceae</taxon>
        <taxon>Magnetospirillum</taxon>
    </lineage>
</organism>
<name>A4TYR2_9PROT</name>
<dbReference type="EMBL" id="CU459003">
    <property type="protein sequence ID" value="CAM75769.1"/>
    <property type="molecule type" value="Genomic_DNA"/>
</dbReference>
<evidence type="ECO:0000313" key="1">
    <source>
        <dbReference type="EMBL" id="CAM75769.1"/>
    </source>
</evidence>
<dbReference type="AlphaFoldDB" id="A4TYR2"/>
<protein>
    <submittedName>
        <fullName evidence="1">Uncharacterized protein</fullName>
    </submittedName>
</protein>
<sequence>MTHMKFAGDFRLPSACSERAFDANNVALIQPGISHRGTAEACSMLILMCLVLAMSDPA</sequence>
<gene>
    <name evidence="1" type="ORF">MGR_2346</name>
</gene>
<proteinExistence type="predicted"/>
<accession>A4TYR2</accession>